<evidence type="ECO:0000313" key="1">
    <source>
        <dbReference type="EMBL" id="ARF14440.1"/>
    </source>
</evidence>
<sequence length="71" mass="8078">MDYTFRGSYEPYISPWDPCPPIKVKTFSLPPQLFMNFQPTSLPQFSPAEALQHGTLWPALVDGYSKREGIS</sequence>
<dbReference type="InterPro" id="IPR020256">
    <property type="entry name" value="Spore_coat_CotJA"/>
</dbReference>
<keyword evidence="2" id="KW-1185">Reference proteome</keyword>
<dbReference type="Proteomes" id="UP000192486">
    <property type="component" value="Chromosome"/>
</dbReference>
<accession>A0ABN4YRJ1</accession>
<evidence type="ECO:0000313" key="2">
    <source>
        <dbReference type="Proteomes" id="UP000192486"/>
    </source>
</evidence>
<name>A0ABN4YRJ1_SPOUR</name>
<evidence type="ECO:0008006" key="3">
    <source>
        <dbReference type="Google" id="ProtNLM"/>
    </source>
</evidence>
<organism evidence="1 2">
    <name type="scientific">Sporosarcina ureae</name>
    <dbReference type="NCBI Taxonomy" id="1571"/>
    <lineage>
        <taxon>Bacteria</taxon>
        <taxon>Bacillati</taxon>
        <taxon>Bacillota</taxon>
        <taxon>Bacilli</taxon>
        <taxon>Bacillales</taxon>
        <taxon>Caryophanaceae</taxon>
        <taxon>Sporosarcina</taxon>
    </lineage>
</organism>
<protein>
    <recommendedName>
        <fullName evidence="3">Spore coat associated protein CotJA</fullName>
    </recommendedName>
</protein>
<reference evidence="1 2" key="1">
    <citation type="submission" date="2016-04" db="EMBL/GenBank/DDBJ databases">
        <title>Comparative Genomics and Epigenetics of Sporosarcina ureae.</title>
        <authorList>
            <person name="Oliver A.S."/>
            <person name="Cooper K.K."/>
        </authorList>
    </citation>
    <scope>NUCLEOTIDE SEQUENCE [LARGE SCALE GENOMIC DNA]</scope>
    <source>
        <strain evidence="1 2">S204</strain>
    </source>
</reference>
<dbReference type="Pfam" id="PF11007">
    <property type="entry name" value="CotJA"/>
    <property type="match status" value="1"/>
</dbReference>
<dbReference type="EMBL" id="CP015108">
    <property type="protein sequence ID" value="ARF14440.1"/>
    <property type="molecule type" value="Genomic_DNA"/>
</dbReference>
<gene>
    <name evidence="1" type="ORF">SporoS204_09960</name>
</gene>
<proteinExistence type="predicted"/>
<dbReference type="RefSeq" id="WP_029053352.1">
    <property type="nucleotide sequence ID" value="NZ_CP015108.1"/>
</dbReference>